<feature type="domain" description="DUF5644" evidence="1">
    <location>
        <begin position="109"/>
        <end position="201"/>
    </location>
</feature>
<organism evidence="2 3">
    <name type="scientific">Arcobacter arenosus</name>
    <dbReference type="NCBI Taxonomy" id="2576037"/>
    <lineage>
        <taxon>Bacteria</taxon>
        <taxon>Pseudomonadati</taxon>
        <taxon>Campylobacterota</taxon>
        <taxon>Epsilonproteobacteria</taxon>
        <taxon>Campylobacterales</taxon>
        <taxon>Arcobacteraceae</taxon>
        <taxon>Arcobacter</taxon>
    </lineage>
</organism>
<dbReference type="RefSeq" id="WP_138153018.1">
    <property type="nucleotide sequence ID" value="NZ_VANU01000004.1"/>
</dbReference>
<sequence length="365" mass="42130">MKLEISLFRFDYKSDYLPYYTKNFIKVDKQKTLLDILNTINQEYPFGYEKSADFNVVVNGVYLTLGISIDELVDNFGKDLTIEPISIRRAHTDLLINQADFEDRLKVLSEFIEEDDKKVYEDYKIYFYASNTINYEYDYIGDAILLLAYDLIEKNPSNEKEILEALSEYECSASYHTSLKNRVYKIDSSIEEKISKIKNKLGLTKPVNEQDLFLEKKNPIDFGTFDETKEIKHDFSDFNLSYFKGIETDEQTVKLIDSLNAKIINTPSSNIDLALDTFHLNSDFTMKLASHAMLEAFDNGADLIVVDDENIFNLFDSNRKSLESACGREIPIPVLHKNELQKLACAEHESVKESLSKHIINPEII</sequence>
<proteinExistence type="predicted"/>
<dbReference type="Gene3D" id="1.10.1060.20">
    <property type="match status" value="1"/>
</dbReference>
<protein>
    <recommendedName>
        <fullName evidence="1">DUF5644 domain-containing protein</fullName>
    </recommendedName>
</protein>
<accession>A0A5R8Y0L3</accession>
<dbReference type="AlphaFoldDB" id="A0A5R8Y0L3"/>
<dbReference type="Proteomes" id="UP000308901">
    <property type="component" value="Unassembled WGS sequence"/>
</dbReference>
<dbReference type="Gene3D" id="3.40.50.11810">
    <property type="match status" value="1"/>
</dbReference>
<reference evidence="2 3" key="1">
    <citation type="submission" date="2019-05" db="EMBL/GenBank/DDBJ databases">
        <title>Arcobacter sp. nov., isolated from sea sediment.</title>
        <authorList>
            <person name="Kim W."/>
        </authorList>
    </citation>
    <scope>NUCLEOTIDE SEQUENCE [LARGE SCALE GENOMIC DNA]</scope>
    <source>
        <strain evidence="2 3">CAU 1517</strain>
    </source>
</reference>
<gene>
    <name evidence="2" type="ORF">FDK22_11075</name>
</gene>
<comment type="caution">
    <text evidence="2">The sequence shown here is derived from an EMBL/GenBank/DDBJ whole genome shotgun (WGS) entry which is preliminary data.</text>
</comment>
<evidence type="ECO:0000313" key="2">
    <source>
        <dbReference type="EMBL" id="TLP37838.1"/>
    </source>
</evidence>
<dbReference type="InterPro" id="IPR041543">
    <property type="entry name" value="DUF5644"/>
</dbReference>
<keyword evidence="3" id="KW-1185">Reference proteome</keyword>
<dbReference type="InterPro" id="IPR012675">
    <property type="entry name" value="Beta-grasp_dom_sf"/>
</dbReference>
<dbReference type="Gene3D" id="3.10.20.30">
    <property type="match status" value="1"/>
</dbReference>
<name>A0A5R8Y0L3_9BACT</name>
<dbReference type="Pfam" id="PF18712">
    <property type="entry name" value="DUF5644"/>
    <property type="match status" value="1"/>
</dbReference>
<evidence type="ECO:0000313" key="3">
    <source>
        <dbReference type="Proteomes" id="UP000308901"/>
    </source>
</evidence>
<dbReference type="EMBL" id="VANU01000004">
    <property type="protein sequence ID" value="TLP37838.1"/>
    <property type="molecule type" value="Genomic_DNA"/>
</dbReference>
<evidence type="ECO:0000259" key="1">
    <source>
        <dbReference type="Pfam" id="PF18712"/>
    </source>
</evidence>
<dbReference type="OrthoDB" id="5372285at2"/>